<feature type="signal peptide" evidence="1">
    <location>
        <begin position="1"/>
        <end position="19"/>
    </location>
</feature>
<gene>
    <name evidence="2" type="ORF">BS50DRAFT_410366</name>
</gene>
<evidence type="ECO:0000256" key="1">
    <source>
        <dbReference type="SAM" id="SignalP"/>
    </source>
</evidence>
<dbReference type="OrthoDB" id="3796827at2759"/>
<name>A0A2T2NLH2_CORCC</name>
<proteinExistence type="predicted"/>
<protein>
    <submittedName>
        <fullName evidence="2">Uncharacterized protein</fullName>
    </submittedName>
</protein>
<dbReference type="EMBL" id="KZ678136">
    <property type="protein sequence ID" value="PSN66230.1"/>
    <property type="molecule type" value="Genomic_DNA"/>
</dbReference>
<sequence length="299" mass="30861">MPSSTSVAMLSLLSAVATAQTTTTATILVPDWCVTQSAPTVTVLGQNSMTTYSYSCSIDTGAISSALADASGIANSALSAAQSLAESLGAEVPIPTQKPDWVPDVDIDIDRRRSSPNPQALYHPMHKRNDCFGYDMVDACIPWEVTQGASYWAVHYTMAGLMGLDQECKFGDGGVESGPATCTATGRIDPEVWGGTDGVHTQTFQKTDVDKWFIRNTVAVTAGGPAGEFRSSSFWIETLETLVLTIFFIATNAAPAGTGASGAADPEATGLAVPGNSVPTGVMAWAAGAGGVLAAALAL</sequence>
<keyword evidence="1" id="KW-0732">Signal</keyword>
<evidence type="ECO:0000313" key="3">
    <source>
        <dbReference type="Proteomes" id="UP000240883"/>
    </source>
</evidence>
<reference evidence="2 3" key="1">
    <citation type="journal article" date="2018" name="Front. Microbiol.">
        <title>Genome-Wide Analysis of Corynespora cassiicola Leaf Fall Disease Putative Effectors.</title>
        <authorList>
            <person name="Lopez D."/>
            <person name="Ribeiro S."/>
            <person name="Label P."/>
            <person name="Fumanal B."/>
            <person name="Venisse J.S."/>
            <person name="Kohler A."/>
            <person name="de Oliveira R.R."/>
            <person name="Labutti K."/>
            <person name="Lipzen A."/>
            <person name="Lail K."/>
            <person name="Bauer D."/>
            <person name="Ohm R.A."/>
            <person name="Barry K.W."/>
            <person name="Spatafora J."/>
            <person name="Grigoriev I.V."/>
            <person name="Martin F.M."/>
            <person name="Pujade-Renaud V."/>
        </authorList>
    </citation>
    <scope>NUCLEOTIDE SEQUENCE [LARGE SCALE GENOMIC DNA]</scope>
    <source>
        <strain evidence="2 3">Philippines</strain>
    </source>
</reference>
<dbReference type="AlphaFoldDB" id="A0A2T2NLH2"/>
<evidence type="ECO:0000313" key="2">
    <source>
        <dbReference type="EMBL" id="PSN66230.1"/>
    </source>
</evidence>
<keyword evidence="3" id="KW-1185">Reference proteome</keyword>
<dbReference type="Proteomes" id="UP000240883">
    <property type="component" value="Unassembled WGS sequence"/>
</dbReference>
<feature type="chain" id="PRO_5015740364" evidence="1">
    <location>
        <begin position="20"/>
        <end position="299"/>
    </location>
</feature>
<accession>A0A2T2NLH2</accession>
<organism evidence="2 3">
    <name type="scientific">Corynespora cassiicola Philippines</name>
    <dbReference type="NCBI Taxonomy" id="1448308"/>
    <lineage>
        <taxon>Eukaryota</taxon>
        <taxon>Fungi</taxon>
        <taxon>Dikarya</taxon>
        <taxon>Ascomycota</taxon>
        <taxon>Pezizomycotina</taxon>
        <taxon>Dothideomycetes</taxon>
        <taxon>Pleosporomycetidae</taxon>
        <taxon>Pleosporales</taxon>
        <taxon>Corynesporascaceae</taxon>
        <taxon>Corynespora</taxon>
    </lineage>
</organism>